<dbReference type="SUPFAM" id="SSF52096">
    <property type="entry name" value="ClpP/crotonase"/>
    <property type="match status" value="1"/>
</dbReference>
<dbReference type="CDD" id="cd06558">
    <property type="entry name" value="crotonase-like"/>
    <property type="match status" value="1"/>
</dbReference>
<dbReference type="EMBL" id="BBLT01000002">
    <property type="protein sequence ID" value="GAL83865.1"/>
    <property type="molecule type" value="Genomic_DNA"/>
</dbReference>
<dbReference type="Proteomes" id="UP000030185">
    <property type="component" value="Unassembled WGS sequence"/>
</dbReference>
<dbReference type="PANTHER" id="PTHR11941">
    <property type="entry name" value="ENOYL-COA HYDRATASE-RELATED"/>
    <property type="match status" value="1"/>
</dbReference>
<protein>
    <recommendedName>
        <fullName evidence="6">Enoyl-CoA hydratase</fullName>
    </recommendedName>
</protein>
<organism evidence="4 5">
    <name type="scientific">Sporocytophaga myxococcoides</name>
    <dbReference type="NCBI Taxonomy" id="153721"/>
    <lineage>
        <taxon>Bacteria</taxon>
        <taxon>Pseudomonadati</taxon>
        <taxon>Bacteroidota</taxon>
        <taxon>Cytophagia</taxon>
        <taxon>Cytophagales</taxon>
        <taxon>Cytophagaceae</taxon>
        <taxon>Sporocytophaga</taxon>
    </lineage>
</organism>
<dbReference type="InterPro" id="IPR001753">
    <property type="entry name" value="Enoyl-CoA_hydra/iso"/>
</dbReference>
<gene>
    <name evidence="4" type="ORF">MYP_1093</name>
</gene>
<dbReference type="AlphaFoldDB" id="A0A098LAD9"/>
<dbReference type="GO" id="GO:0016829">
    <property type="term" value="F:lyase activity"/>
    <property type="evidence" value="ECO:0007669"/>
    <property type="project" value="UniProtKB-KW"/>
</dbReference>
<dbReference type="STRING" id="153721.MYP_1093"/>
<comment type="caution">
    <text evidence="4">The sequence shown here is derived from an EMBL/GenBank/DDBJ whole genome shotgun (WGS) entry which is preliminary data.</text>
</comment>
<sequence length="258" mass="28002">MYQHILLEKKGGTARLTLNRPEVYNALNETLCREIQQALKEVNDDKTIKVLILTGAGKGFCSGLDLKSINIKDSSVSDVVKALFNPMVTWIRTLNIPVIALVNGPAVGAGCSLALAADMVIAEENASFGFSFVKIGLIPDTGISYFLPRLAGSLKAFELFALGKTITATEAVHYGLINTAIKQEELEDTIEKLAAYFVAAPTKAIGFIKKLVTESSENSLSLMLDKEAVFQEKAAHTNDFKEGVAAFITKRRPDFKGE</sequence>
<proteinExistence type="inferred from homology"/>
<dbReference type="InterPro" id="IPR014748">
    <property type="entry name" value="Enoyl-CoA_hydra_C"/>
</dbReference>
<evidence type="ECO:0000256" key="1">
    <source>
        <dbReference type="ARBA" id="ARBA00005254"/>
    </source>
</evidence>
<dbReference type="Pfam" id="PF00378">
    <property type="entry name" value="ECH_1"/>
    <property type="match status" value="1"/>
</dbReference>
<reference evidence="4 5" key="1">
    <citation type="submission" date="2014-09" db="EMBL/GenBank/DDBJ databases">
        <title>Sporocytophaga myxococcoides PG-01 genome sequencing.</title>
        <authorList>
            <person name="Liu L."/>
            <person name="Gao P.J."/>
            <person name="Chen G.J."/>
            <person name="Wang L.S."/>
        </authorList>
    </citation>
    <scope>NUCLEOTIDE SEQUENCE [LARGE SCALE GENOMIC DNA]</scope>
    <source>
        <strain evidence="4 5">PG-01</strain>
    </source>
</reference>
<evidence type="ECO:0000256" key="3">
    <source>
        <dbReference type="RuleBase" id="RU003707"/>
    </source>
</evidence>
<dbReference type="PROSITE" id="PS00166">
    <property type="entry name" value="ENOYL_COA_HYDRATASE"/>
    <property type="match status" value="1"/>
</dbReference>
<dbReference type="InterPro" id="IPR029045">
    <property type="entry name" value="ClpP/crotonase-like_dom_sf"/>
</dbReference>
<keyword evidence="2" id="KW-0456">Lyase</keyword>
<dbReference type="RefSeq" id="WP_045459568.1">
    <property type="nucleotide sequence ID" value="NZ_BBLT01000002.1"/>
</dbReference>
<name>A0A098LAD9_9BACT</name>
<evidence type="ECO:0000313" key="4">
    <source>
        <dbReference type="EMBL" id="GAL83865.1"/>
    </source>
</evidence>
<dbReference type="GO" id="GO:0006635">
    <property type="term" value="P:fatty acid beta-oxidation"/>
    <property type="evidence" value="ECO:0007669"/>
    <property type="project" value="TreeGrafter"/>
</dbReference>
<evidence type="ECO:0000256" key="2">
    <source>
        <dbReference type="ARBA" id="ARBA00023239"/>
    </source>
</evidence>
<dbReference type="eggNOG" id="COG1024">
    <property type="taxonomic scope" value="Bacteria"/>
</dbReference>
<evidence type="ECO:0008006" key="6">
    <source>
        <dbReference type="Google" id="ProtNLM"/>
    </source>
</evidence>
<dbReference type="PANTHER" id="PTHR11941:SF133">
    <property type="entry name" value="1,2-EPOXYPHENYLACETYL-COA ISOMERASE"/>
    <property type="match status" value="1"/>
</dbReference>
<dbReference type="InterPro" id="IPR018376">
    <property type="entry name" value="Enoyl-CoA_hyd/isom_CS"/>
</dbReference>
<dbReference type="OrthoDB" id="9775794at2"/>
<evidence type="ECO:0000313" key="5">
    <source>
        <dbReference type="Proteomes" id="UP000030185"/>
    </source>
</evidence>
<dbReference type="Gene3D" id="1.10.12.10">
    <property type="entry name" value="Lyase 2-enoyl-coa Hydratase, Chain A, domain 2"/>
    <property type="match status" value="1"/>
</dbReference>
<dbReference type="Gene3D" id="3.90.226.10">
    <property type="entry name" value="2-enoyl-CoA Hydratase, Chain A, domain 1"/>
    <property type="match status" value="1"/>
</dbReference>
<accession>A0A098LAD9</accession>
<comment type="similarity">
    <text evidence="1 3">Belongs to the enoyl-CoA hydratase/isomerase family.</text>
</comment>
<keyword evidence="5" id="KW-1185">Reference proteome</keyword>